<accession>A0A846YB91</accession>
<evidence type="ECO:0000313" key="1">
    <source>
        <dbReference type="EMBL" id="NKY55041.1"/>
    </source>
</evidence>
<keyword evidence="2" id="KW-1185">Reference proteome</keyword>
<dbReference type="Proteomes" id="UP000570678">
    <property type="component" value="Unassembled WGS sequence"/>
</dbReference>
<protein>
    <submittedName>
        <fullName evidence="1">Uncharacterized protein</fullName>
    </submittedName>
</protein>
<dbReference type="AlphaFoldDB" id="A0A846YB91"/>
<reference evidence="1 2" key="1">
    <citation type="submission" date="2020-04" db="EMBL/GenBank/DDBJ databases">
        <title>MicrobeNet Type strains.</title>
        <authorList>
            <person name="Nicholson A.C."/>
        </authorList>
    </citation>
    <scope>NUCLEOTIDE SEQUENCE [LARGE SCALE GENOMIC DNA]</scope>
    <source>
        <strain evidence="1 2">JCM 3332</strain>
    </source>
</reference>
<organism evidence="1 2">
    <name type="scientific">Nocardia flavorosea</name>
    <dbReference type="NCBI Taxonomy" id="53429"/>
    <lineage>
        <taxon>Bacteria</taxon>
        <taxon>Bacillati</taxon>
        <taxon>Actinomycetota</taxon>
        <taxon>Actinomycetes</taxon>
        <taxon>Mycobacteriales</taxon>
        <taxon>Nocardiaceae</taxon>
        <taxon>Nocardia</taxon>
    </lineage>
</organism>
<proteinExistence type="predicted"/>
<sequence>MATLRFHPEHTAYPLVARLLAVIGRDGATRAADMRTPVAGRCPIETTPT</sequence>
<name>A0A846YB91_9NOCA</name>
<evidence type="ECO:0000313" key="2">
    <source>
        <dbReference type="Proteomes" id="UP000570678"/>
    </source>
</evidence>
<comment type="caution">
    <text evidence="1">The sequence shown here is derived from an EMBL/GenBank/DDBJ whole genome shotgun (WGS) entry which is preliminary data.</text>
</comment>
<dbReference type="EMBL" id="JAAXOT010000001">
    <property type="protein sequence ID" value="NKY55041.1"/>
    <property type="molecule type" value="Genomic_DNA"/>
</dbReference>
<gene>
    <name evidence="1" type="ORF">HGA15_02470</name>
</gene>